<sequence length="216" mass="23460">SFVADPSSQRSTTAHNERHPCSGARLRQNRCLGIAPDPRTKNAPGQQNSTLVAGYSASRSSVVSWKNAPSVCEWSVPLGKPLGRKHRTGSARVRRAAINRKGECCGRFVVGPVSSVKLEQRHQSNPGRSRRRNEATRSTCGAPWRAQHGWRLALGRHSGDAWCYRFAHDSVRAGPSSAFLGPSSVSPHLPAAIPHCRLECDALRSVRSVSLAISKL</sequence>
<evidence type="ECO:0000313" key="3">
    <source>
        <dbReference type="Proteomes" id="UP000075884"/>
    </source>
</evidence>
<name>A0A182N0S5_9DIPT</name>
<reference evidence="3" key="1">
    <citation type="submission" date="2013-03" db="EMBL/GenBank/DDBJ databases">
        <title>The Genome Sequence of Anopheles dirus WRAIR2.</title>
        <authorList>
            <consortium name="The Broad Institute Genomics Platform"/>
            <person name="Neafsey D.E."/>
            <person name="Walton C."/>
            <person name="Walker B."/>
            <person name="Young S.K."/>
            <person name="Zeng Q."/>
            <person name="Gargeya S."/>
            <person name="Fitzgerald M."/>
            <person name="Haas B."/>
            <person name="Abouelleil A."/>
            <person name="Allen A.W."/>
            <person name="Alvarado L."/>
            <person name="Arachchi H.M."/>
            <person name="Berlin A.M."/>
            <person name="Chapman S.B."/>
            <person name="Gainer-Dewar J."/>
            <person name="Goldberg J."/>
            <person name="Griggs A."/>
            <person name="Gujja S."/>
            <person name="Hansen M."/>
            <person name="Howarth C."/>
            <person name="Imamovic A."/>
            <person name="Ireland A."/>
            <person name="Larimer J."/>
            <person name="McCowan C."/>
            <person name="Murphy C."/>
            <person name="Pearson M."/>
            <person name="Poon T.W."/>
            <person name="Priest M."/>
            <person name="Roberts A."/>
            <person name="Saif S."/>
            <person name="Shea T."/>
            <person name="Sisk P."/>
            <person name="Sykes S."/>
            <person name="Wortman J."/>
            <person name="Nusbaum C."/>
            <person name="Birren B."/>
        </authorList>
    </citation>
    <scope>NUCLEOTIDE SEQUENCE [LARGE SCALE GENOMIC DNA]</scope>
    <source>
        <strain evidence="3">WRAIR2</strain>
    </source>
</reference>
<reference evidence="2" key="2">
    <citation type="submission" date="2020-05" db="UniProtKB">
        <authorList>
            <consortium name="EnsemblMetazoa"/>
        </authorList>
    </citation>
    <scope>IDENTIFICATION</scope>
    <source>
        <strain evidence="2">WRAIR2</strain>
    </source>
</reference>
<feature type="region of interest" description="Disordered" evidence="1">
    <location>
        <begin position="117"/>
        <end position="140"/>
    </location>
</feature>
<dbReference type="VEuPathDB" id="VectorBase:ADIR001230"/>
<accession>A0A182N0S5</accession>
<dbReference type="Proteomes" id="UP000075884">
    <property type="component" value="Unassembled WGS sequence"/>
</dbReference>
<keyword evidence="3" id="KW-1185">Reference proteome</keyword>
<protein>
    <submittedName>
        <fullName evidence="2">Uncharacterized protein</fullName>
    </submittedName>
</protein>
<organism evidence="2 3">
    <name type="scientific">Anopheles dirus</name>
    <dbReference type="NCBI Taxonomy" id="7168"/>
    <lineage>
        <taxon>Eukaryota</taxon>
        <taxon>Metazoa</taxon>
        <taxon>Ecdysozoa</taxon>
        <taxon>Arthropoda</taxon>
        <taxon>Hexapoda</taxon>
        <taxon>Insecta</taxon>
        <taxon>Pterygota</taxon>
        <taxon>Neoptera</taxon>
        <taxon>Endopterygota</taxon>
        <taxon>Diptera</taxon>
        <taxon>Nematocera</taxon>
        <taxon>Culicoidea</taxon>
        <taxon>Culicidae</taxon>
        <taxon>Anophelinae</taxon>
        <taxon>Anopheles</taxon>
    </lineage>
</organism>
<dbReference type="AlphaFoldDB" id="A0A182N0S5"/>
<dbReference type="EnsemblMetazoa" id="ADIR001230-RA">
    <property type="protein sequence ID" value="ADIR001230-PA"/>
    <property type="gene ID" value="ADIR001230"/>
</dbReference>
<feature type="compositionally biased region" description="Polar residues" evidence="1">
    <location>
        <begin position="1"/>
        <end position="14"/>
    </location>
</feature>
<evidence type="ECO:0000256" key="1">
    <source>
        <dbReference type="SAM" id="MobiDB-lite"/>
    </source>
</evidence>
<feature type="region of interest" description="Disordered" evidence="1">
    <location>
        <begin position="1"/>
        <end position="22"/>
    </location>
</feature>
<proteinExistence type="predicted"/>
<evidence type="ECO:0000313" key="2">
    <source>
        <dbReference type="EnsemblMetazoa" id="ADIR001230-PA"/>
    </source>
</evidence>